<evidence type="ECO:0000313" key="5">
    <source>
        <dbReference type="Proteomes" id="UP000823388"/>
    </source>
</evidence>
<dbReference type="InterPro" id="IPR006869">
    <property type="entry name" value="DUF547"/>
</dbReference>
<feature type="compositionally biased region" description="Low complexity" evidence="1">
    <location>
        <begin position="588"/>
        <end position="600"/>
    </location>
</feature>
<dbReference type="Pfam" id="PF14389">
    <property type="entry name" value="Lzipper-MIP1"/>
    <property type="match status" value="1"/>
</dbReference>
<keyword evidence="5" id="KW-1185">Reference proteome</keyword>
<dbReference type="PANTHER" id="PTHR23054">
    <property type="entry name" value="TERNARY COMPLEX FACTOR MIP1, LEUCINE-ZIPPER-RELATED"/>
    <property type="match status" value="1"/>
</dbReference>
<feature type="compositionally biased region" description="Polar residues" evidence="1">
    <location>
        <begin position="220"/>
        <end position="232"/>
    </location>
</feature>
<evidence type="ECO:0000256" key="1">
    <source>
        <dbReference type="SAM" id="MobiDB-lite"/>
    </source>
</evidence>
<dbReference type="AlphaFoldDB" id="A0A8T0NMF5"/>
<dbReference type="Proteomes" id="UP000823388">
    <property type="component" value="Chromosome 9K"/>
</dbReference>
<feature type="domain" description="DUF547" evidence="2">
    <location>
        <begin position="418"/>
        <end position="533"/>
    </location>
</feature>
<evidence type="ECO:0000313" key="4">
    <source>
        <dbReference type="EMBL" id="KAG2550570.1"/>
    </source>
</evidence>
<dbReference type="OrthoDB" id="418495at2759"/>
<dbReference type="EMBL" id="CM029053">
    <property type="protein sequence ID" value="KAG2550570.1"/>
    <property type="molecule type" value="Genomic_DNA"/>
</dbReference>
<dbReference type="InterPro" id="IPR025757">
    <property type="entry name" value="MIP1_Leuzipper"/>
</dbReference>
<reference evidence="4" key="1">
    <citation type="submission" date="2020-05" db="EMBL/GenBank/DDBJ databases">
        <title>WGS assembly of Panicum virgatum.</title>
        <authorList>
            <person name="Lovell J.T."/>
            <person name="Jenkins J."/>
            <person name="Shu S."/>
            <person name="Juenger T.E."/>
            <person name="Schmutz J."/>
        </authorList>
    </citation>
    <scope>NUCLEOTIDE SEQUENCE</scope>
    <source>
        <strain evidence="4">AP13</strain>
    </source>
</reference>
<evidence type="ECO:0000259" key="2">
    <source>
        <dbReference type="Pfam" id="PF04784"/>
    </source>
</evidence>
<evidence type="ECO:0000259" key="3">
    <source>
        <dbReference type="Pfam" id="PF14389"/>
    </source>
</evidence>
<accession>A0A8T0NMF5</accession>
<organism evidence="4 5">
    <name type="scientific">Panicum virgatum</name>
    <name type="common">Blackwell switchgrass</name>
    <dbReference type="NCBI Taxonomy" id="38727"/>
    <lineage>
        <taxon>Eukaryota</taxon>
        <taxon>Viridiplantae</taxon>
        <taxon>Streptophyta</taxon>
        <taxon>Embryophyta</taxon>
        <taxon>Tracheophyta</taxon>
        <taxon>Spermatophyta</taxon>
        <taxon>Magnoliopsida</taxon>
        <taxon>Liliopsida</taxon>
        <taxon>Poales</taxon>
        <taxon>Poaceae</taxon>
        <taxon>PACMAD clade</taxon>
        <taxon>Panicoideae</taxon>
        <taxon>Panicodae</taxon>
        <taxon>Paniceae</taxon>
        <taxon>Panicinae</taxon>
        <taxon>Panicum</taxon>
        <taxon>Panicum sect. Hiantes</taxon>
    </lineage>
</organism>
<proteinExistence type="predicted"/>
<gene>
    <name evidence="4" type="ORF">PVAP13_9KG328400</name>
</gene>
<sequence>MTGQEEEMVEQAGGAVATGGQGPAEKNHHGEPEAAVSAACAPKAAAAVPASLPPRHRRSKSASSDRNAEACKHHGAAEQRCGQAAVTLTPCSSKNPPETRRSWATAAGGSAHQGPRDRRPNASPNHRVSLENDVRQLQLHLHQESSIRVMLDRAIGQAASTLSPGHRHFPAQTKELIAEIELLEEEIANREQHVLTLYRSIFDQCMSGPSSGQSSGISSPAHTKNITTRARTRRQPSIISNAFCSSKKLPIQPFHIMESLSESGRTKNMVKAKIKHQSFSSETLDIHPTSFPPDPKKLPYSGSSSLARALKDHLYQCPSKISEEMVRCMASIYYLLRTEAPEKSEKARSPFLSKSSTNVILPQRVNGEENNSSNSKCTVEIASISVDKNQMPDVSYAITHYRLLVEQLERVDLSMSEKSIKLTFWINVYNSLIMHAYLAYGVPNSSLKRMALFHKAAYNIGGHAVTANSVEHALLCFRSPRLGRWFESILLTAMMRKKCADEKQLVQLKFGLPDCQPLVLFALCTGASSDPMVVHGPPVHLASYATAGGSTRFAAASVHGEERDGGAGARQAGVPAGDGGGAQVQEEGVPAAPRRAVRPGGVPGPRRRPPVGAARGWRRRPGAAGRRRRRPAGRREPAQGRAGRGVAAVRRQVPVRLRQEHGGQATLLVLAASPRSDGGRTRHQGGRTHGCSRCDAAIADSRWPDVTV</sequence>
<feature type="domain" description="Ternary complex factor MIP1 leucine-zipper" evidence="3">
    <location>
        <begin position="124"/>
        <end position="204"/>
    </location>
</feature>
<feature type="compositionally biased region" description="Low complexity" evidence="1">
    <location>
        <begin position="33"/>
        <end position="50"/>
    </location>
</feature>
<feature type="compositionally biased region" description="Low complexity" evidence="1">
    <location>
        <begin position="639"/>
        <end position="649"/>
    </location>
</feature>
<feature type="region of interest" description="Disordered" evidence="1">
    <location>
        <begin position="557"/>
        <end position="649"/>
    </location>
</feature>
<feature type="region of interest" description="Disordered" evidence="1">
    <location>
        <begin position="209"/>
        <end position="232"/>
    </location>
</feature>
<dbReference type="Pfam" id="PF04784">
    <property type="entry name" value="DUF547"/>
    <property type="match status" value="1"/>
</dbReference>
<dbReference type="PANTHER" id="PTHR23054:SF26">
    <property type="entry name" value="ELECTRON TRANSPORTER"/>
    <property type="match status" value="1"/>
</dbReference>
<feature type="region of interest" description="Disordered" evidence="1">
    <location>
        <begin position="1"/>
        <end position="71"/>
    </location>
</feature>
<comment type="caution">
    <text evidence="4">The sequence shown here is derived from an EMBL/GenBank/DDBJ whole genome shotgun (WGS) entry which is preliminary data.</text>
</comment>
<feature type="compositionally biased region" description="Low complexity" evidence="1">
    <location>
        <begin position="209"/>
        <end position="219"/>
    </location>
</feature>
<evidence type="ECO:0008006" key="6">
    <source>
        <dbReference type="Google" id="ProtNLM"/>
    </source>
</evidence>
<feature type="compositionally biased region" description="Basic residues" evidence="1">
    <location>
        <begin position="616"/>
        <end position="632"/>
    </location>
</feature>
<feature type="region of interest" description="Disordered" evidence="1">
    <location>
        <begin position="89"/>
        <end position="126"/>
    </location>
</feature>
<protein>
    <recommendedName>
        <fullName evidence="6">Ternary complex factor MIP1 leucine-zipper domain-containing protein</fullName>
    </recommendedName>
</protein>
<name>A0A8T0NMF5_PANVG</name>